<evidence type="ECO:0000256" key="1">
    <source>
        <dbReference type="ARBA" id="ARBA00022679"/>
    </source>
</evidence>
<gene>
    <name evidence="4" type="ORF">J2D75_03085</name>
</gene>
<dbReference type="EMBL" id="JAFVMG010000001">
    <property type="protein sequence ID" value="MBO1327462.1"/>
    <property type="molecule type" value="Genomic_DNA"/>
</dbReference>
<keyword evidence="1 4" id="KW-0808">Transferase</keyword>
<dbReference type="SUPFAM" id="SSF53448">
    <property type="entry name" value="Nucleotide-diphospho-sugar transferases"/>
    <property type="match status" value="1"/>
</dbReference>
<dbReference type="NCBIfam" id="NF003948">
    <property type="entry name" value="PRK05450.1-1"/>
    <property type="match status" value="1"/>
</dbReference>
<dbReference type="CDD" id="cd02517">
    <property type="entry name" value="CMP-KDO-Synthetase"/>
    <property type="match status" value="1"/>
</dbReference>
<dbReference type="InterPro" id="IPR029044">
    <property type="entry name" value="Nucleotide-diphossugar_trans"/>
</dbReference>
<accession>A0ABS3LK94</accession>
<dbReference type="Pfam" id="PF02348">
    <property type="entry name" value="CTP_transf_3"/>
    <property type="match status" value="1"/>
</dbReference>
<evidence type="ECO:0000313" key="4">
    <source>
        <dbReference type="EMBL" id="MBO1327462.1"/>
    </source>
</evidence>
<keyword evidence="3" id="KW-0448">Lipopolysaccharide biosynthesis</keyword>
<evidence type="ECO:0000256" key="2">
    <source>
        <dbReference type="ARBA" id="ARBA00022695"/>
    </source>
</evidence>
<keyword evidence="5" id="KW-1185">Reference proteome</keyword>
<protein>
    <submittedName>
        <fullName evidence="4">3-deoxy-manno-octulosonate cytidylyltransferase</fullName>
        <ecNumber evidence="4">2.7.7.38</ecNumber>
    </submittedName>
</protein>
<dbReference type="GO" id="GO:0008690">
    <property type="term" value="F:3-deoxy-manno-octulosonate cytidylyltransferase activity"/>
    <property type="evidence" value="ECO:0007669"/>
    <property type="project" value="UniProtKB-EC"/>
</dbReference>
<keyword evidence="2 4" id="KW-0548">Nucleotidyltransferase</keyword>
<dbReference type="RefSeq" id="WP_207852554.1">
    <property type="nucleotide sequence ID" value="NZ_JAFVMG010000001.1"/>
</dbReference>
<evidence type="ECO:0000313" key="5">
    <source>
        <dbReference type="Proteomes" id="UP000664399"/>
    </source>
</evidence>
<name>A0ABS3LK94_9PROT</name>
<dbReference type="EC" id="2.7.7.38" evidence="4"/>
<proteinExistence type="predicted"/>
<dbReference type="NCBIfam" id="NF003952">
    <property type="entry name" value="PRK05450.1-5"/>
    <property type="match status" value="1"/>
</dbReference>
<dbReference type="InterPro" id="IPR003329">
    <property type="entry name" value="Cytidylyl_trans"/>
</dbReference>
<dbReference type="Proteomes" id="UP000664399">
    <property type="component" value="Unassembled WGS sequence"/>
</dbReference>
<dbReference type="PANTHER" id="PTHR42866">
    <property type="entry name" value="3-DEOXY-MANNO-OCTULOSONATE CYTIDYLYLTRANSFERASE"/>
    <property type="match status" value="1"/>
</dbReference>
<dbReference type="InterPro" id="IPR004528">
    <property type="entry name" value="KdsB"/>
</dbReference>
<dbReference type="PANTHER" id="PTHR42866:SF2">
    <property type="entry name" value="3-DEOXY-MANNO-OCTULOSONATE CYTIDYLYLTRANSFERASE, MITOCHONDRIAL"/>
    <property type="match status" value="1"/>
</dbReference>
<sequence>MPPPPLTIIPARLASTRLPGKPLADIAGRPMIVHVLEAALAARIGPVVVAAAEQEICDAVTQAGGRAILTDPALPSGSDRAWQAACLADPQGQHDIILNLQGDLPTFPPEALRSVLDVMDEPTFDLGTLVAPIVSDEERDAASVVKVACSFAPEQACAPALYFSRQPIPWGDGPRWHHVGVYAWRRPALARFVSLPPSGLEMRENLEQLRALEAGMRIGCTRMDTAPFGVDTPADLERARRMIGARKT</sequence>
<comment type="caution">
    <text evidence="4">The sequence shown here is derived from an EMBL/GenBank/DDBJ whole genome shotgun (WGS) entry which is preliminary data.</text>
</comment>
<dbReference type="Gene3D" id="3.90.550.10">
    <property type="entry name" value="Spore Coat Polysaccharide Biosynthesis Protein SpsA, Chain A"/>
    <property type="match status" value="1"/>
</dbReference>
<organism evidence="4 5">
    <name type="scientific">Acetobacter suratthaniensis</name>
    <dbReference type="NCBI Taxonomy" id="1502841"/>
    <lineage>
        <taxon>Bacteria</taxon>
        <taxon>Pseudomonadati</taxon>
        <taxon>Pseudomonadota</taxon>
        <taxon>Alphaproteobacteria</taxon>
        <taxon>Acetobacterales</taxon>
        <taxon>Acetobacteraceae</taxon>
        <taxon>Acetobacter</taxon>
    </lineage>
</organism>
<evidence type="ECO:0000256" key="3">
    <source>
        <dbReference type="ARBA" id="ARBA00022985"/>
    </source>
</evidence>
<reference evidence="4 5" key="1">
    <citation type="submission" date="2021-03" db="EMBL/GenBank/DDBJ databases">
        <title>The complete genome sequence of Acetobacter suratthaniensis TBRC 1719.</title>
        <authorList>
            <person name="Charoenyingcharoen P."/>
            <person name="Yukphan P."/>
        </authorList>
    </citation>
    <scope>NUCLEOTIDE SEQUENCE [LARGE SCALE GENOMIC DNA]</scope>
    <source>
        <strain evidence="4 5">TBRC 1719</strain>
    </source>
</reference>